<evidence type="ECO:0000313" key="2">
    <source>
        <dbReference type="Proteomes" id="UP001160152"/>
    </source>
</evidence>
<dbReference type="AlphaFoldDB" id="A0ABD4YJ50"/>
<dbReference type="Pfam" id="PF18728">
    <property type="entry name" value="HEPN_AbiV"/>
    <property type="match status" value="1"/>
</dbReference>
<comment type="caution">
    <text evidence="1">The sequence shown here is derived from an EMBL/GenBank/DDBJ whole genome shotgun (WGS) entry which is preliminary data.</text>
</comment>
<organism evidence="1 2">
    <name type="scientific">Pseudomonas juntendi</name>
    <dbReference type="NCBI Taxonomy" id="2666183"/>
    <lineage>
        <taxon>Bacteria</taxon>
        <taxon>Pseudomonadati</taxon>
        <taxon>Pseudomonadota</taxon>
        <taxon>Gammaproteobacteria</taxon>
        <taxon>Pseudomonadales</taxon>
        <taxon>Pseudomonadaceae</taxon>
        <taxon>Pseudomonas</taxon>
    </lineage>
</organism>
<dbReference type="RefSeq" id="WP_280077426.1">
    <property type="nucleotide sequence ID" value="NZ_JAOCBV010000001.1"/>
</dbReference>
<gene>
    <name evidence="1" type="ORF">N5C70_21855</name>
</gene>
<proteinExistence type="predicted"/>
<sequence length="105" mass="11256">MASRKLDGYKGRLNCSQLAAGMTAARANAARLAKDARLLLGAEGFASAASLAALSLEEARKISILRGMALELEDSAIKAEWKHYRSHTSKNSHWTFPALVADGAR</sequence>
<reference evidence="1 2" key="1">
    <citation type="submission" date="2022-09" db="EMBL/GenBank/DDBJ databases">
        <title>Intensive care unit water sources are persistently colonized with multi-drug resistant bacteria and are the site of extensive horizontal gene transfer of antibiotic resistance genes.</title>
        <authorList>
            <person name="Diorio-Toth L."/>
        </authorList>
    </citation>
    <scope>NUCLEOTIDE SEQUENCE [LARGE SCALE GENOMIC DNA]</scope>
    <source>
        <strain evidence="1 2">GD03901</strain>
    </source>
</reference>
<accession>A0ABD4YJ50</accession>
<evidence type="ECO:0000313" key="1">
    <source>
        <dbReference type="EMBL" id="MDH0759334.1"/>
    </source>
</evidence>
<dbReference type="InterPro" id="IPR030987">
    <property type="entry name" value="AbiV"/>
</dbReference>
<protein>
    <submittedName>
        <fullName evidence="1">AbiV family abortive infection protein</fullName>
    </submittedName>
</protein>
<dbReference type="NCBIfam" id="TIGR04498">
    <property type="entry name" value="AbiV_defense"/>
    <property type="match status" value="1"/>
</dbReference>
<name>A0ABD4YJ50_9PSED</name>
<dbReference type="EMBL" id="JAOCBV010000001">
    <property type="protein sequence ID" value="MDH0759334.1"/>
    <property type="molecule type" value="Genomic_DNA"/>
</dbReference>
<dbReference type="Proteomes" id="UP001160152">
    <property type="component" value="Unassembled WGS sequence"/>
</dbReference>